<feature type="domain" description="T6SS Phospholipase effector Tle1-like catalytic" evidence="1">
    <location>
        <begin position="18"/>
        <end position="181"/>
    </location>
</feature>
<dbReference type="Pfam" id="PF09994">
    <property type="entry name" value="T6SS_Tle1-like_cat"/>
    <property type="match status" value="1"/>
</dbReference>
<dbReference type="InterPro" id="IPR029058">
    <property type="entry name" value="AB_hydrolase_fold"/>
</dbReference>
<protein>
    <recommendedName>
        <fullName evidence="1">T6SS Phospholipase effector Tle1-like catalytic domain-containing protein</fullName>
    </recommendedName>
</protein>
<evidence type="ECO:0000313" key="3">
    <source>
        <dbReference type="Proteomes" id="UP000184255"/>
    </source>
</evidence>
<keyword evidence="3" id="KW-1185">Reference proteome</keyword>
<evidence type="ECO:0000259" key="1">
    <source>
        <dbReference type="Pfam" id="PF09994"/>
    </source>
</evidence>
<comment type="caution">
    <text evidence="2">The sequence shown here is derived from an EMBL/GenBank/DDBJ whole genome shotgun (WGS) entry which is preliminary data.</text>
</comment>
<proteinExistence type="predicted"/>
<dbReference type="GeneID" id="65081019"/>
<name>A0A1L7SGL2_FUSMA</name>
<dbReference type="Proteomes" id="UP000184255">
    <property type="component" value="Unassembled WGS sequence"/>
</dbReference>
<dbReference type="AlphaFoldDB" id="A0A1L7SGL2"/>
<dbReference type="EMBL" id="FCQH01000001">
    <property type="protein sequence ID" value="CVK84820.1"/>
    <property type="molecule type" value="Genomic_DNA"/>
</dbReference>
<gene>
    <name evidence="2" type="ORF">FMAN_01747</name>
</gene>
<evidence type="ECO:0000313" key="2">
    <source>
        <dbReference type="EMBL" id="CVK84820.1"/>
    </source>
</evidence>
<dbReference type="RefSeq" id="XP_041677091.1">
    <property type="nucleotide sequence ID" value="XM_041822445.1"/>
</dbReference>
<accession>A0A1L7SGL2</accession>
<reference evidence="3" key="1">
    <citation type="journal article" date="2016" name="Genome Biol. Evol.">
        <title>Comparative 'omics' of the Fusarium fujikuroi species complex highlights differences in genetic potential and metabolite synthesis.</title>
        <authorList>
            <person name="Niehaus E.-M."/>
            <person name="Muensterkoetter M."/>
            <person name="Proctor R.H."/>
            <person name="Brown D.W."/>
            <person name="Sharon A."/>
            <person name="Idan Y."/>
            <person name="Oren-Young L."/>
            <person name="Sieber C.M."/>
            <person name="Novak O."/>
            <person name="Pencik A."/>
            <person name="Tarkowska D."/>
            <person name="Hromadova K."/>
            <person name="Freeman S."/>
            <person name="Maymon M."/>
            <person name="Elazar M."/>
            <person name="Youssef S.A."/>
            <person name="El-Shabrawy E.S.M."/>
            <person name="Shalaby A.B.A."/>
            <person name="Houterman P."/>
            <person name="Brock N.L."/>
            <person name="Burkhardt I."/>
            <person name="Tsavkelova E.A."/>
            <person name="Dickschat J.S."/>
            <person name="Galuszka P."/>
            <person name="Gueldener U."/>
            <person name="Tudzynski B."/>
        </authorList>
    </citation>
    <scope>NUCLEOTIDE SEQUENCE [LARGE SCALE GENOMIC DNA]</scope>
    <source>
        <strain evidence="3">MRC7560</strain>
    </source>
</reference>
<sequence>MTKRSQKRKEARSVPGLIFVAFDGTWHGSSKSSKETVVSCLPRLIAKGENARKIRLNGVGSDGLTDKFLGGLGGWGTLRNVIRAYDNIAEDYNERDRIILCGYSRGAWAARYLALIIERIGLVRDGDRAFYKRLYKACDNDPYLAKVDKYEVRGTYKFYDDVKIDALCCFDTVGSLGLPLFGIAKPLSYLHRNKYQPKTIDPVPKSEYHEYPGSIDLDFRLRHELILESDSDLHMRTQRAPSLFSRRSWYIGKIEKHEGLVHAPLAWMVQQLKSHMSISFDEDKLRERFPSYISEEQAKVASRQGRQHTTRKFMEQHAWCCPSGSLPGAGIGKLFIMGKKDRDPGMVLKFCNSEYPESSTDELSRHEAASSHPEIHINARGRQACGFIDAVPGYIGSVSPDSSRVWLWKRNMNGGQDGTSANIIHEARVGFLEARLLGLPLKEASELSCCDLERSREDLTNDGVSDIDGKAQRRQSTRIRVKKWFKRGFGASSETS</sequence>
<organism evidence="2 3">
    <name type="scientific">Fusarium mangiferae</name>
    <name type="common">Mango malformation disease fungus</name>
    <dbReference type="NCBI Taxonomy" id="192010"/>
    <lineage>
        <taxon>Eukaryota</taxon>
        <taxon>Fungi</taxon>
        <taxon>Dikarya</taxon>
        <taxon>Ascomycota</taxon>
        <taxon>Pezizomycotina</taxon>
        <taxon>Sordariomycetes</taxon>
        <taxon>Hypocreomycetidae</taxon>
        <taxon>Hypocreales</taxon>
        <taxon>Nectriaceae</taxon>
        <taxon>Fusarium</taxon>
        <taxon>Fusarium fujikuroi species complex</taxon>
    </lineage>
</organism>
<dbReference type="PANTHER" id="PTHR33840:SF1">
    <property type="entry name" value="TLE1 PHOSPHOLIPASE DOMAIN-CONTAINING PROTEIN"/>
    <property type="match status" value="1"/>
</dbReference>
<dbReference type="SUPFAM" id="SSF53474">
    <property type="entry name" value="alpha/beta-Hydrolases"/>
    <property type="match status" value="1"/>
</dbReference>
<dbReference type="PANTHER" id="PTHR33840">
    <property type="match status" value="1"/>
</dbReference>
<dbReference type="VEuPathDB" id="FungiDB:FMAN_01747"/>
<dbReference type="InterPro" id="IPR018712">
    <property type="entry name" value="Tle1-like_cat"/>
</dbReference>